<dbReference type="EMBL" id="JAPEUX010000009">
    <property type="protein sequence ID" value="KAJ4345815.1"/>
    <property type="molecule type" value="Genomic_DNA"/>
</dbReference>
<proteinExistence type="predicted"/>
<dbReference type="Pfam" id="PF00646">
    <property type="entry name" value="F-box"/>
    <property type="match status" value="1"/>
</dbReference>
<evidence type="ECO:0000313" key="4">
    <source>
        <dbReference type="Proteomes" id="UP001140513"/>
    </source>
</evidence>
<evidence type="ECO:0000256" key="1">
    <source>
        <dbReference type="SAM" id="MobiDB-lite"/>
    </source>
</evidence>
<sequence length="492" mass="56881">MTELLDLCYDVLIRILEEIDPEDVGRVAQTSHGFNDFIKSNTALYKAQYLRNFDDPRRRPTDPEPAWIPQLQRLVRCKKMLESANTDLKRDEFRFIASTLESLIATGSTDEAGVSYNQQLTTELFQPIFQNYDAFLCRSSLYGRCGSSNQKQAEDEEDRQLSAKLHCLFGIPSSNIGRKVLSTHPYARSRVYDLRNYTDKTIWGPFRDDGSMRVDWEMIESLMIVLGYNSGLCCRRFLHRFRPPWTEPLEGVLPERAKILPEYPPKLYMEPDIPLQLKDPYNVSGVWSRIVCFMDYNDLYNYNFNTEAMRVPSDKLREPINTEEAIRHIIMDLKVTEVLAPREFDNQALPVVKFVGTSRSVDASWDPNANSRIRGSVRLTPEGEVRWRTISVFYGGEERWRSEGIQVGGVRSQRGVIGTWFDKDMDPHGPAGPTAFWKISDKNLDLDSEEGEEEEEEDDEEEDEYWYPGIGTDEDQDVEDFDEHGNLHSVLM</sequence>
<reference evidence="3" key="1">
    <citation type="submission" date="2022-10" db="EMBL/GenBank/DDBJ databases">
        <title>Tapping the CABI collections for fungal endophytes: first genome assemblies for Collariella, Neodidymelliopsis, Ascochyta clinopodiicola, Didymella pomorum, Didymosphaeria variabile, Neocosmospora piperis and Neocucurbitaria cava.</title>
        <authorList>
            <person name="Hill R."/>
        </authorList>
    </citation>
    <scope>NUCLEOTIDE SEQUENCE</scope>
    <source>
        <strain evidence="3">IMI 356815</strain>
    </source>
</reference>
<evidence type="ECO:0000259" key="2">
    <source>
        <dbReference type="PROSITE" id="PS50181"/>
    </source>
</evidence>
<keyword evidence="4" id="KW-1185">Reference proteome</keyword>
<accession>A0A9W8XAP2</accession>
<dbReference type="InterPro" id="IPR036047">
    <property type="entry name" value="F-box-like_dom_sf"/>
</dbReference>
<dbReference type="GeneID" id="80915480"/>
<dbReference type="InterPro" id="IPR001810">
    <property type="entry name" value="F-box_dom"/>
</dbReference>
<dbReference type="SUPFAM" id="SSF81383">
    <property type="entry name" value="F-box domain"/>
    <property type="match status" value="1"/>
</dbReference>
<organism evidence="3 4">
    <name type="scientific">Didymosphaeria variabile</name>
    <dbReference type="NCBI Taxonomy" id="1932322"/>
    <lineage>
        <taxon>Eukaryota</taxon>
        <taxon>Fungi</taxon>
        <taxon>Dikarya</taxon>
        <taxon>Ascomycota</taxon>
        <taxon>Pezizomycotina</taxon>
        <taxon>Dothideomycetes</taxon>
        <taxon>Pleosporomycetidae</taxon>
        <taxon>Pleosporales</taxon>
        <taxon>Massarineae</taxon>
        <taxon>Didymosphaeriaceae</taxon>
        <taxon>Didymosphaeria</taxon>
    </lineage>
</organism>
<dbReference type="AlphaFoldDB" id="A0A9W8XAP2"/>
<dbReference type="RefSeq" id="XP_056065979.1">
    <property type="nucleotide sequence ID" value="XM_056220676.1"/>
</dbReference>
<protein>
    <recommendedName>
        <fullName evidence="2">F-box domain-containing protein</fullName>
    </recommendedName>
</protein>
<evidence type="ECO:0000313" key="3">
    <source>
        <dbReference type="EMBL" id="KAJ4345815.1"/>
    </source>
</evidence>
<feature type="domain" description="F-box" evidence="2">
    <location>
        <begin position="1"/>
        <end position="48"/>
    </location>
</feature>
<gene>
    <name evidence="3" type="ORF">N0V89_011950</name>
</gene>
<dbReference type="OrthoDB" id="3226064at2759"/>
<name>A0A9W8XAP2_9PLEO</name>
<feature type="region of interest" description="Disordered" evidence="1">
    <location>
        <begin position="445"/>
        <end position="492"/>
    </location>
</feature>
<feature type="compositionally biased region" description="Acidic residues" evidence="1">
    <location>
        <begin position="446"/>
        <end position="465"/>
    </location>
</feature>
<dbReference type="Proteomes" id="UP001140513">
    <property type="component" value="Unassembled WGS sequence"/>
</dbReference>
<dbReference type="CDD" id="cd09917">
    <property type="entry name" value="F-box_SF"/>
    <property type="match status" value="1"/>
</dbReference>
<comment type="caution">
    <text evidence="3">The sequence shown here is derived from an EMBL/GenBank/DDBJ whole genome shotgun (WGS) entry which is preliminary data.</text>
</comment>
<dbReference type="PROSITE" id="PS50181">
    <property type="entry name" value="FBOX"/>
    <property type="match status" value="1"/>
</dbReference>
<feature type="compositionally biased region" description="Acidic residues" evidence="1">
    <location>
        <begin position="472"/>
        <end position="482"/>
    </location>
</feature>